<keyword evidence="1" id="KW-0547">Nucleotide-binding</keyword>
<dbReference type="InterPro" id="IPR006500">
    <property type="entry name" value="Helicase_put_C_phage/plasmid"/>
</dbReference>
<protein>
    <recommendedName>
        <fullName evidence="5">SF3 helicase domain-containing protein</fullName>
    </recommendedName>
</protein>
<evidence type="ECO:0000256" key="4">
    <source>
        <dbReference type="SAM" id="MobiDB-lite"/>
    </source>
</evidence>
<reference evidence="6 7" key="1">
    <citation type="submission" date="2017-08" db="EMBL/GenBank/DDBJ databases">
        <title>Whole Genome Sequence of Sphingobium hydrophobicum C1: Insights into Adaption to the Electronic-waste Contaminated Sediment.</title>
        <authorList>
            <person name="Song D."/>
            <person name="Chen X."/>
            <person name="Xu M."/>
        </authorList>
    </citation>
    <scope>NUCLEOTIDE SEQUENCE [LARGE SCALE GENOMIC DNA]</scope>
    <source>
        <strain evidence="6 7">C1</strain>
    </source>
</reference>
<dbReference type="SUPFAM" id="SSF56747">
    <property type="entry name" value="Prim-pol domain"/>
    <property type="match status" value="1"/>
</dbReference>
<dbReference type="InterPro" id="IPR014015">
    <property type="entry name" value="Helicase_SF3_DNA-vir"/>
</dbReference>
<dbReference type="AlphaFoldDB" id="A0A249MTI3"/>
<dbReference type="NCBIfam" id="NF011296">
    <property type="entry name" value="PRK14709.1"/>
    <property type="match status" value="1"/>
</dbReference>
<dbReference type="SUPFAM" id="SSF52540">
    <property type="entry name" value="P-loop containing nucleoside triphosphate hydrolases"/>
    <property type="match status" value="1"/>
</dbReference>
<evidence type="ECO:0000313" key="7">
    <source>
        <dbReference type="Proteomes" id="UP000217141"/>
    </source>
</evidence>
<dbReference type="EMBL" id="CP022745">
    <property type="protein sequence ID" value="ASY44660.1"/>
    <property type="molecule type" value="Genomic_DNA"/>
</dbReference>
<dbReference type="GO" id="GO:0016787">
    <property type="term" value="F:hydrolase activity"/>
    <property type="evidence" value="ECO:0007669"/>
    <property type="project" value="UniProtKB-KW"/>
</dbReference>
<dbReference type="NCBIfam" id="TIGR01613">
    <property type="entry name" value="primase_Cterm"/>
    <property type="match status" value="1"/>
</dbReference>
<sequence>MAGEPYRRREGGAMTVQPQAAAFELPKAWREPYDLGFSVIPIEHGGKLPSVKWKAYQTARAPIEVVRQWAARPSNIGIATGAVSGLLVLDLDSAEAIAEAERRGIPDTVTVRTGKGRHVYFQHPGGTLTNRAGLLPGWDIRGDGGYVVAPGSVHESGATYAWENPPGLFPIAPLPEWLAAMLAKPEREQPDNVRPFPTDRTGPWAEAALRNELAVLMGAPEGRRNKALNDAALKLGQIVAGGHLNEGEVKRRLHTTAAAIGLDPEEIGPTIESGFAKGMTEPRDPPERPERQETPKRREKNTDVSEDQIAVAFTESHGDRLKFDHHAGKWFEWTGTRWQRNETKVAFHYARKLAVKISGGDPSFSRSSVANGAEAFARADPMHAVTADVWDRDPYLIGTPGGTVDLRTGAFFPARQADMITKQTGVAPEHGEPSLWLTFLEQATAGDRELMRFLQQMAGYCLTGLTNEHALFFIYGPGGNGKSVFLNVLNYIMGDYATTAGMDTFTASKSDRHPTDLAMLNGARLVSASETEEGRAWAESRIKQLTGGDKISARFMRQDFFEFVPQFKLVIVGNHAPVLANVDDAAKRRFNIVPFTQKPERPDRQLEEKLRQEAGRILAWAIAGCKDWQANGLVRPEIVTAATADYFEDQDLFGQWIEERCDRAPGKWEMPTPLYNDWADFAKAAGDDPGSQRAMSSRLARAGFHRKKSNGIRAYHGLALKPRAAYHD</sequence>
<dbReference type="SMART" id="SM00943">
    <property type="entry name" value="Prim-Pol"/>
    <property type="match status" value="1"/>
</dbReference>
<feature type="domain" description="SF3 helicase" evidence="5">
    <location>
        <begin position="449"/>
        <end position="608"/>
    </location>
</feature>
<dbReference type="Gene3D" id="3.30.720.160">
    <property type="entry name" value="Bifunctional DNA primase/polymerase, N-terminal"/>
    <property type="match status" value="1"/>
</dbReference>
<dbReference type="Pfam" id="PF19263">
    <property type="entry name" value="DUF5906"/>
    <property type="match status" value="1"/>
</dbReference>
<name>A0A249MTI3_SPHXE</name>
<organism evidence="6 7">
    <name type="scientific">Sphingobium xenophagum</name>
    <dbReference type="NCBI Taxonomy" id="121428"/>
    <lineage>
        <taxon>Bacteria</taxon>
        <taxon>Pseudomonadati</taxon>
        <taxon>Pseudomonadota</taxon>
        <taxon>Alphaproteobacteria</taxon>
        <taxon>Sphingomonadales</taxon>
        <taxon>Sphingomonadaceae</taxon>
        <taxon>Sphingobium</taxon>
    </lineage>
</organism>
<feature type="region of interest" description="Disordered" evidence="4">
    <location>
        <begin position="263"/>
        <end position="305"/>
    </location>
</feature>
<gene>
    <name evidence="6" type="ORF">CJD35_09520</name>
</gene>
<dbReference type="CDD" id="cd04859">
    <property type="entry name" value="Prim_Pol"/>
    <property type="match status" value="1"/>
</dbReference>
<dbReference type="PANTHER" id="PTHR35372">
    <property type="entry name" value="ATP BINDING PROTEIN-RELATED"/>
    <property type="match status" value="1"/>
</dbReference>
<feature type="compositionally biased region" description="Basic and acidic residues" evidence="4">
    <location>
        <begin position="280"/>
        <end position="303"/>
    </location>
</feature>
<dbReference type="InterPro" id="IPR045455">
    <property type="entry name" value="NrS-1_pol-like_helicase"/>
</dbReference>
<dbReference type="InterPro" id="IPR014818">
    <property type="entry name" value="Phage/plasmid_primase_P4_C"/>
</dbReference>
<dbReference type="Gene3D" id="3.40.50.300">
    <property type="entry name" value="P-loop containing nucleotide triphosphate hydrolases"/>
    <property type="match status" value="1"/>
</dbReference>
<keyword evidence="2" id="KW-0378">Hydrolase</keyword>
<evidence type="ECO:0000256" key="2">
    <source>
        <dbReference type="ARBA" id="ARBA00022801"/>
    </source>
</evidence>
<evidence type="ECO:0000256" key="1">
    <source>
        <dbReference type="ARBA" id="ARBA00022741"/>
    </source>
</evidence>
<dbReference type="InterPro" id="IPR051620">
    <property type="entry name" value="ORF904-like_C"/>
</dbReference>
<dbReference type="GO" id="GO:0005524">
    <property type="term" value="F:ATP binding"/>
    <property type="evidence" value="ECO:0007669"/>
    <property type="project" value="UniProtKB-KW"/>
</dbReference>
<dbReference type="Proteomes" id="UP000217141">
    <property type="component" value="Chromosome I"/>
</dbReference>
<dbReference type="Pfam" id="PF09250">
    <property type="entry name" value="Prim-Pol"/>
    <property type="match status" value="1"/>
</dbReference>
<dbReference type="InterPro" id="IPR015330">
    <property type="entry name" value="DNA_primase/pol_bifunc_N"/>
</dbReference>
<keyword evidence="3" id="KW-0067">ATP-binding</keyword>
<dbReference type="KEGG" id="shyd:CJD35_09520"/>
<evidence type="ECO:0000259" key="5">
    <source>
        <dbReference type="PROSITE" id="PS51206"/>
    </source>
</evidence>
<dbReference type="PROSITE" id="PS51206">
    <property type="entry name" value="SF3_HELICASE_1"/>
    <property type="match status" value="1"/>
</dbReference>
<dbReference type="SMART" id="SM00885">
    <property type="entry name" value="D5_N"/>
    <property type="match status" value="1"/>
</dbReference>
<evidence type="ECO:0000313" key="6">
    <source>
        <dbReference type="EMBL" id="ASY44660.1"/>
    </source>
</evidence>
<dbReference type="PANTHER" id="PTHR35372:SF2">
    <property type="entry name" value="SF3 HELICASE DOMAIN-CONTAINING PROTEIN"/>
    <property type="match status" value="1"/>
</dbReference>
<dbReference type="InterPro" id="IPR027417">
    <property type="entry name" value="P-loop_NTPase"/>
</dbReference>
<proteinExistence type="predicted"/>
<dbReference type="Pfam" id="PF08706">
    <property type="entry name" value="D5_N"/>
    <property type="match status" value="1"/>
</dbReference>
<accession>A0A249MTI3</accession>
<evidence type="ECO:0000256" key="3">
    <source>
        <dbReference type="ARBA" id="ARBA00022840"/>
    </source>
</evidence>